<gene>
    <name evidence="2" type="ORF">ATL45_6603</name>
    <name evidence="3" type="ORF">SAMN05421805_101389</name>
</gene>
<proteinExistence type="predicted"/>
<dbReference type="Gene3D" id="2.30.110.10">
    <property type="entry name" value="Electron Transport, Fmn-binding Protein, Chain A"/>
    <property type="match status" value="1"/>
</dbReference>
<dbReference type="EMBL" id="FOUP01000001">
    <property type="protein sequence ID" value="SFM47120.1"/>
    <property type="molecule type" value="Genomic_DNA"/>
</dbReference>
<name>A0A1I4R5B4_9PSEU</name>
<evidence type="ECO:0000313" key="5">
    <source>
        <dbReference type="Proteomes" id="UP000270697"/>
    </source>
</evidence>
<keyword evidence="5" id="KW-1185">Reference proteome</keyword>
<dbReference type="OrthoDB" id="9790331at2"/>
<evidence type="ECO:0000313" key="4">
    <source>
        <dbReference type="Proteomes" id="UP000199398"/>
    </source>
</evidence>
<dbReference type="PANTHER" id="PTHR42815">
    <property type="entry name" value="FAD-BINDING, PUTATIVE (AFU_ORTHOLOGUE AFUA_6G07600)-RELATED"/>
    <property type="match status" value="1"/>
</dbReference>
<dbReference type="AlphaFoldDB" id="A0A1I4R5B4"/>
<reference evidence="2 5" key="2">
    <citation type="submission" date="2018-10" db="EMBL/GenBank/DDBJ databases">
        <title>Sequencing the genomes of 1000 actinobacteria strains.</title>
        <authorList>
            <person name="Klenk H.-P."/>
        </authorList>
    </citation>
    <scope>NUCLEOTIDE SEQUENCE [LARGE SCALE GENOMIC DNA]</scope>
    <source>
        <strain evidence="2 5">DSM 45119</strain>
    </source>
</reference>
<evidence type="ECO:0000259" key="1">
    <source>
        <dbReference type="Pfam" id="PF01243"/>
    </source>
</evidence>
<sequence>MALAGLVEITSEAELRDLLGEPLPRVRDKARGALHEVDRQWLAASPFCLIATSAADGTCDVSPKGDPAGFTLVLDDRTIAIPERPGNRRADGFRNVLSNPHVGLIHFLPGRGDTLRINGRARLVREAPFFDDMVVKGHRPVLAMVVEIDEVFHHCAKAFLRSGLWKPETWQPDSVPSRPQIAKLMDRPEDSLAELERYYGPRYAEHLY</sequence>
<evidence type="ECO:0000313" key="3">
    <source>
        <dbReference type="EMBL" id="SFM47120.1"/>
    </source>
</evidence>
<dbReference type="InterPro" id="IPR024029">
    <property type="entry name" value="Pyridox_Oxase_FMN-dep"/>
</dbReference>
<dbReference type="InterPro" id="IPR011576">
    <property type="entry name" value="Pyridox_Oxase_N"/>
</dbReference>
<dbReference type="SUPFAM" id="SSF50475">
    <property type="entry name" value="FMN-binding split barrel"/>
    <property type="match status" value="1"/>
</dbReference>
<protein>
    <recommendedName>
        <fullName evidence="1">Pyridoxamine 5'-phosphate oxidase N-terminal domain-containing protein</fullName>
    </recommendedName>
</protein>
<dbReference type="InterPro" id="IPR012349">
    <property type="entry name" value="Split_barrel_FMN-bd"/>
</dbReference>
<dbReference type="PANTHER" id="PTHR42815:SF2">
    <property type="entry name" value="FAD-BINDING, PUTATIVE (AFU_ORTHOLOGUE AFUA_6G07600)-RELATED"/>
    <property type="match status" value="1"/>
</dbReference>
<organism evidence="3 4">
    <name type="scientific">Saccharopolyspora antimicrobica</name>
    <dbReference type="NCBI Taxonomy" id="455193"/>
    <lineage>
        <taxon>Bacteria</taxon>
        <taxon>Bacillati</taxon>
        <taxon>Actinomycetota</taxon>
        <taxon>Actinomycetes</taxon>
        <taxon>Pseudonocardiales</taxon>
        <taxon>Pseudonocardiaceae</taxon>
        <taxon>Saccharopolyspora</taxon>
    </lineage>
</organism>
<dbReference type="RefSeq" id="WP_093147189.1">
    <property type="nucleotide sequence ID" value="NZ_FOUP01000001.1"/>
</dbReference>
<evidence type="ECO:0000313" key="2">
    <source>
        <dbReference type="EMBL" id="RKT88173.1"/>
    </source>
</evidence>
<dbReference type="Proteomes" id="UP000270697">
    <property type="component" value="Unassembled WGS sequence"/>
</dbReference>
<dbReference type="NCBIfam" id="TIGR04025">
    <property type="entry name" value="PPOX_FMN_DR2398"/>
    <property type="match status" value="1"/>
</dbReference>
<feature type="domain" description="Pyridoxamine 5'-phosphate oxidase N-terminal" evidence="1">
    <location>
        <begin position="38"/>
        <end position="155"/>
    </location>
</feature>
<reference evidence="3 4" key="1">
    <citation type="submission" date="2016-10" db="EMBL/GenBank/DDBJ databases">
        <authorList>
            <person name="de Groot N.N."/>
        </authorList>
    </citation>
    <scope>NUCLEOTIDE SEQUENCE [LARGE SCALE GENOMIC DNA]</scope>
    <source>
        <strain evidence="3 4">CPCC 201259</strain>
    </source>
</reference>
<dbReference type="Pfam" id="PF01243">
    <property type="entry name" value="PNPOx_N"/>
    <property type="match status" value="1"/>
</dbReference>
<accession>A0A1I4R5B4</accession>
<dbReference type="STRING" id="455193.SAMN05421805_101389"/>
<dbReference type="Proteomes" id="UP000199398">
    <property type="component" value="Unassembled WGS sequence"/>
</dbReference>
<dbReference type="EMBL" id="RBXX01000002">
    <property type="protein sequence ID" value="RKT88173.1"/>
    <property type="molecule type" value="Genomic_DNA"/>
</dbReference>